<dbReference type="InterPro" id="IPR016032">
    <property type="entry name" value="Sig_transdc_resp-reg_C-effctor"/>
</dbReference>
<dbReference type="InterPro" id="IPR039420">
    <property type="entry name" value="WalR-like"/>
</dbReference>
<dbReference type="Gene3D" id="3.40.50.2300">
    <property type="match status" value="1"/>
</dbReference>
<evidence type="ECO:0000256" key="1">
    <source>
        <dbReference type="ARBA" id="ARBA00018672"/>
    </source>
</evidence>
<dbReference type="AlphaFoldDB" id="A0A413WVQ9"/>
<dbReference type="Proteomes" id="UP001055091">
    <property type="component" value="Unassembled WGS sequence"/>
</dbReference>
<dbReference type="EMBL" id="BQNJ01000002">
    <property type="protein sequence ID" value="GKH03471.1"/>
    <property type="molecule type" value="Genomic_DNA"/>
</dbReference>
<evidence type="ECO:0000256" key="2">
    <source>
        <dbReference type="ARBA" id="ARBA00022553"/>
    </source>
</evidence>
<dbReference type="InterPro" id="IPR011006">
    <property type="entry name" value="CheY-like_superfamily"/>
</dbReference>
<comment type="caution">
    <text evidence="7">The sequence shown here is derived from an EMBL/GenBank/DDBJ whole genome shotgun (WGS) entry which is preliminary data.</text>
</comment>
<keyword evidence="3" id="KW-0805">Transcription regulation</keyword>
<dbReference type="RefSeq" id="WP_118077438.1">
    <property type="nucleotide sequence ID" value="NZ_BQNJ01000002.1"/>
</dbReference>
<dbReference type="CDD" id="cd17535">
    <property type="entry name" value="REC_NarL-like"/>
    <property type="match status" value="1"/>
</dbReference>
<keyword evidence="4 7" id="KW-0238">DNA-binding</keyword>
<dbReference type="GO" id="GO:0003677">
    <property type="term" value="F:DNA binding"/>
    <property type="evidence" value="ECO:0007669"/>
    <property type="project" value="UniProtKB-KW"/>
</dbReference>
<keyword evidence="5" id="KW-0804">Transcription</keyword>
<proteinExistence type="predicted"/>
<protein>
    <recommendedName>
        <fullName evidence="1">Stage 0 sporulation protein A homolog</fullName>
    </recommendedName>
</protein>
<sequence length="237" mass="27305">MAQKIWRRGGEITERKIRILVAEDFDLLREDLCELLNSQKDMETAGSADGKEEIVKLAQMMEFDLILMDIEMEYLTSGIEAAEEIRKEKPEAQIIFLTAHDTNQMIYTAMGAGAVDYIVKGCPDEELLFHIRSAVSGKPVMEARIQKMLMSEYSRLRRSEQSLLFFITNVGQLTPVERELVRLLLQNYKVGQIAELRVVELVTVKTQIKSLLKKFNCTRTKEIVNLIHELKLEHLFL</sequence>
<name>A0A413WVQ9_9FIRM</name>
<dbReference type="SMART" id="SM00448">
    <property type="entry name" value="REC"/>
    <property type="match status" value="1"/>
</dbReference>
<dbReference type="PANTHER" id="PTHR43214">
    <property type="entry name" value="TWO-COMPONENT RESPONSE REGULATOR"/>
    <property type="match status" value="1"/>
</dbReference>
<evidence type="ECO:0000256" key="6">
    <source>
        <dbReference type="ARBA" id="ARBA00024867"/>
    </source>
</evidence>
<dbReference type="PROSITE" id="PS50110">
    <property type="entry name" value="RESPONSE_REGULATORY"/>
    <property type="match status" value="1"/>
</dbReference>
<dbReference type="Pfam" id="PF00072">
    <property type="entry name" value="Response_reg"/>
    <property type="match status" value="1"/>
</dbReference>
<evidence type="ECO:0000256" key="4">
    <source>
        <dbReference type="ARBA" id="ARBA00023125"/>
    </source>
</evidence>
<evidence type="ECO:0000256" key="5">
    <source>
        <dbReference type="ARBA" id="ARBA00023163"/>
    </source>
</evidence>
<dbReference type="SMART" id="SM00421">
    <property type="entry name" value="HTH_LUXR"/>
    <property type="match status" value="1"/>
</dbReference>
<evidence type="ECO:0000313" key="7">
    <source>
        <dbReference type="EMBL" id="GKH03471.1"/>
    </source>
</evidence>
<gene>
    <name evidence="7" type="ORF">CE91St55_54520</name>
</gene>
<dbReference type="SUPFAM" id="SSF46894">
    <property type="entry name" value="C-terminal effector domain of the bipartite response regulators"/>
    <property type="match status" value="1"/>
</dbReference>
<keyword evidence="2" id="KW-0597">Phosphoprotein</keyword>
<organism evidence="7 8">
    <name type="scientific">Hungatella hathewayi</name>
    <dbReference type="NCBI Taxonomy" id="154046"/>
    <lineage>
        <taxon>Bacteria</taxon>
        <taxon>Bacillati</taxon>
        <taxon>Bacillota</taxon>
        <taxon>Clostridia</taxon>
        <taxon>Lachnospirales</taxon>
        <taxon>Lachnospiraceae</taxon>
        <taxon>Hungatella</taxon>
    </lineage>
</organism>
<dbReference type="GO" id="GO:0000160">
    <property type="term" value="P:phosphorelay signal transduction system"/>
    <property type="evidence" value="ECO:0007669"/>
    <property type="project" value="InterPro"/>
</dbReference>
<evidence type="ECO:0000256" key="3">
    <source>
        <dbReference type="ARBA" id="ARBA00023015"/>
    </source>
</evidence>
<accession>A0A413WVQ9</accession>
<dbReference type="InterPro" id="IPR058245">
    <property type="entry name" value="NreC/VraR/RcsB-like_REC"/>
</dbReference>
<dbReference type="GeneID" id="93149829"/>
<dbReference type="InterPro" id="IPR001789">
    <property type="entry name" value="Sig_transdc_resp-reg_receiver"/>
</dbReference>
<evidence type="ECO:0000313" key="8">
    <source>
        <dbReference type="Proteomes" id="UP001055091"/>
    </source>
</evidence>
<dbReference type="InterPro" id="IPR000792">
    <property type="entry name" value="Tscrpt_reg_LuxR_C"/>
</dbReference>
<dbReference type="GO" id="GO:0006355">
    <property type="term" value="P:regulation of DNA-templated transcription"/>
    <property type="evidence" value="ECO:0007669"/>
    <property type="project" value="InterPro"/>
</dbReference>
<comment type="function">
    <text evidence="6">May play the central regulatory role in sporulation. It may be an element of the effector pathway responsible for the activation of sporulation genes in response to nutritional stress. Spo0A may act in concert with spo0H (a sigma factor) to control the expression of some genes that are critical to the sporulation process.</text>
</comment>
<reference evidence="7" key="1">
    <citation type="submission" date="2022-01" db="EMBL/GenBank/DDBJ databases">
        <title>Novel bile acid biosynthetic pathways are enriched in the microbiome of centenarians.</title>
        <authorList>
            <person name="Sato Y."/>
            <person name="Atarashi K."/>
            <person name="Plichta R.D."/>
            <person name="Arai Y."/>
            <person name="Sasajima S."/>
            <person name="Kearney M.S."/>
            <person name="Suda W."/>
            <person name="Takeshita K."/>
            <person name="Sasaki T."/>
            <person name="Okamoto S."/>
            <person name="Skelly N.A."/>
            <person name="Okamura Y."/>
            <person name="Vlamakis H."/>
            <person name="Li Y."/>
            <person name="Tanoue T."/>
            <person name="Takei H."/>
            <person name="Nittono H."/>
            <person name="Narushima S."/>
            <person name="Irie J."/>
            <person name="Itoh H."/>
            <person name="Moriya K."/>
            <person name="Sugiura Y."/>
            <person name="Suematsu M."/>
            <person name="Moritoki N."/>
            <person name="Shibata S."/>
            <person name="Littman R.D."/>
            <person name="Fischbach A.M."/>
            <person name="Uwamino Y."/>
            <person name="Inoue T."/>
            <person name="Honda A."/>
            <person name="Hattori M."/>
            <person name="Murai T."/>
            <person name="Xavier J.R."/>
            <person name="Hirose N."/>
            <person name="Honda K."/>
        </authorList>
    </citation>
    <scope>NUCLEOTIDE SEQUENCE</scope>
    <source>
        <strain evidence="7">CE91-St55</strain>
    </source>
</reference>
<dbReference type="SUPFAM" id="SSF52172">
    <property type="entry name" value="CheY-like"/>
    <property type="match status" value="1"/>
</dbReference>